<comment type="caution">
    <text evidence="1">The sequence shown here is derived from an EMBL/GenBank/DDBJ whole genome shotgun (WGS) entry which is preliminary data.</text>
</comment>
<sequence>MKLQGIRVLDLSLFLPGPHFSMMMADHGAEVVALEPPYAEPVRAVGLKQNGHSVWFRNVYRGKKSINLDLKSATGKADFLKLCQTADVVIEAFRPGVMQRLGLDYDVVKTVNPGIVYCSISAYGQTGSKALKPAHDLSIQADSGAVFINEGQDGKPAMPGMPVADMAGSLMAFSGVLMALLKKQQTGKGDYLDISMQDSLIAWYPNVMGPPFVENRSPVVKQERSWGGAAFYQIYATADQHYLTLGGSEIKFVENLLNALQRPDLIELCKQPPGEVQQPVKDFLATTFAAKPMAYWQAFLAEIDVCWSPVRSLNEAIRDPHLQQRDMLLQDEQGSYHLGIPIKYRNEPGQANFNLPEFGQHTNEVLQQWAVKKN</sequence>
<keyword evidence="2" id="KW-1185">Reference proteome</keyword>
<dbReference type="Pfam" id="PF02515">
    <property type="entry name" value="CoA_transf_3"/>
    <property type="match status" value="1"/>
</dbReference>
<dbReference type="STRING" id="1628148.BI198_11690"/>
<dbReference type="InterPro" id="IPR023606">
    <property type="entry name" value="CoA-Trfase_III_dom_1_sf"/>
</dbReference>
<dbReference type="InterPro" id="IPR003673">
    <property type="entry name" value="CoA-Trfase_fam_III"/>
</dbReference>
<dbReference type="AlphaFoldDB" id="A0A1E7Q7S3"/>
<dbReference type="GO" id="GO:0016740">
    <property type="term" value="F:transferase activity"/>
    <property type="evidence" value="ECO:0007669"/>
    <property type="project" value="UniProtKB-KW"/>
</dbReference>
<dbReference type="RefSeq" id="WP_070049705.1">
    <property type="nucleotide sequence ID" value="NZ_CBCSDO010000010.1"/>
</dbReference>
<dbReference type="EMBL" id="MKEK01000001">
    <property type="protein sequence ID" value="OEY70151.1"/>
    <property type="molecule type" value="Genomic_DNA"/>
</dbReference>
<organism evidence="1 2">
    <name type="scientific">Rheinheimera salexigens</name>
    <dbReference type="NCBI Taxonomy" id="1628148"/>
    <lineage>
        <taxon>Bacteria</taxon>
        <taxon>Pseudomonadati</taxon>
        <taxon>Pseudomonadota</taxon>
        <taxon>Gammaproteobacteria</taxon>
        <taxon>Chromatiales</taxon>
        <taxon>Chromatiaceae</taxon>
        <taxon>Rheinheimera</taxon>
    </lineage>
</organism>
<evidence type="ECO:0000313" key="2">
    <source>
        <dbReference type="Proteomes" id="UP000242258"/>
    </source>
</evidence>
<name>A0A1E7Q7S3_9GAMM</name>
<dbReference type="InterPro" id="IPR044855">
    <property type="entry name" value="CoA-Trfase_III_dom3_sf"/>
</dbReference>
<dbReference type="OrthoDB" id="9058532at2"/>
<gene>
    <name evidence="1" type="ORF">BI198_11690</name>
</gene>
<proteinExistence type="predicted"/>
<keyword evidence="1" id="KW-0808">Transferase</keyword>
<dbReference type="Proteomes" id="UP000242258">
    <property type="component" value="Unassembled WGS sequence"/>
</dbReference>
<dbReference type="InterPro" id="IPR050509">
    <property type="entry name" value="CoA-transferase_III"/>
</dbReference>
<dbReference type="SUPFAM" id="SSF89796">
    <property type="entry name" value="CoA-transferase family III (CaiB/BaiF)"/>
    <property type="match status" value="1"/>
</dbReference>
<reference evidence="2" key="1">
    <citation type="submission" date="2016-09" db="EMBL/GenBank/DDBJ databases">
        <authorList>
            <person name="Wan X."/>
            <person name="Hou S."/>
        </authorList>
    </citation>
    <scope>NUCLEOTIDE SEQUENCE [LARGE SCALE GENOMIC DNA]</scope>
    <source>
        <strain evidence="2">KH87</strain>
    </source>
</reference>
<evidence type="ECO:0000313" key="1">
    <source>
        <dbReference type="EMBL" id="OEY70151.1"/>
    </source>
</evidence>
<dbReference type="PANTHER" id="PTHR48228">
    <property type="entry name" value="SUCCINYL-COA--D-CITRAMALATE COA-TRANSFERASE"/>
    <property type="match status" value="1"/>
</dbReference>
<dbReference type="Gene3D" id="3.30.1540.10">
    <property type="entry name" value="formyl-coa transferase, domain 3"/>
    <property type="match status" value="1"/>
</dbReference>
<dbReference type="PANTHER" id="PTHR48228:SF5">
    <property type="entry name" value="ALPHA-METHYLACYL-COA RACEMASE"/>
    <property type="match status" value="1"/>
</dbReference>
<protein>
    <submittedName>
        <fullName evidence="1">CoA-transferase</fullName>
    </submittedName>
</protein>
<accession>A0A1E7Q7S3</accession>
<dbReference type="Gene3D" id="3.40.50.10540">
    <property type="entry name" value="Crotonobetainyl-coa:carnitine coa-transferase, domain 1"/>
    <property type="match status" value="1"/>
</dbReference>